<evidence type="ECO:0000256" key="1">
    <source>
        <dbReference type="ARBA" id="ARBA00004123"/>
    </source>
</evidence>
<organism evidence="15 16">
    <name type="scientific">Aedes albopictus</name>
    <name type="common">Asian tiger mosquito</name>
    <name type="synonym">Stegomyia albopicta</name>
    <dbReference type="NCBI Taxonomy" id="7160"/>
    <lineage>
        <taxon>Eukaryota</taxon>
        <taxon>Metazoa</taxon>
        <taxon>Ecdysozoa</taxon>
        <taxon>Arthropoda</taxon>
        <taxon>Hexapoda</taxon>
        <taxon>Insecta</taxon>
        <taxon>Pterygota</taxon>
        <taxon>Neoptera</taxon>
        <taxon>Endopterygota</taxon>
        <taxon>Diptera</taxon>
        <taxon>Nematocera</taxon>
        <taxon>Culicoidea</taxon>
        <taxon>Culicidae</taxon>
        <taxon>Culicinae</taxon>
        <taxon>Aedini</taxon>
        <taxon>Aedes</taxon>
        <taxon>Stegomyia</taxon>
    </lineage>
</organism>
<dbReference type="PROSITE" id="PS00028">
    <property type="entry name" value="ZINC_FINGER_C2H2_1"/>
    <property type="match status" value="4"/>
</dbReference>
<accession>A0ABM1XWW0</accession>
<keyword evidence="6" id="KW-0805">Transcription regulation</keyword>
<dbReference type="PROSITE" id="PS51915">
    <property type="entry name" value="ZAD"/>
    <property type="match status" value="1"/>
</dbReference>
<dbReference type="SUPFAM" id="SSF57716">
    <property type="entry name" value="Glucocorticoid receptor-like (DNA-binding domain)"/>
    <property type="match status" value="1"/>
</dbReference>
<dbReference type="SMART" id="SM00868">
    <property type="entry name" value="zf-AD"/>
    <property type="match status" value="2"/>
</dbReference>
<feature type="binding site" evidence="11">
    <location>
        <position position="77"/>
    </location>
    <ligand>
        <name>Zn(2+)</name>
        <dbReference type="ChEBI" id="CHEBI:29105"/>
    </ligand>
</feature>
<feature type="binding site" evidence="11">
    <location>
        <position position="27"/>
    </location>
    <ligand>
        <name>Zn(2+)</name>
        <dbReference type="ChEBI" id="CHEBI:29105"/>
    </ligand>
</feature>
<evidence type="ECO:0000256" key="10">
    <source>
        <dbReference type="PROSITE-ProRule" id="PRU00042"/>
    </source>
</evidence>
<dbReference type="EnsemblMetazoa" id="AALFPA23_003623.R4093">
    <property type="protein sequence ID" value="AALFPA23_003623.P4093"/>
    <property type="gene ID" value="AALFPA23_003623"/>
</dbReference>
<dbReference type="GeneID" id="109408273"/>
<evidence type="ECO:0000256" key="8">
    <source>
        <dbReference type="ARBA" id="ARBA00023163"/>
    </source>
</evidence>
<keyword evidence="16" id="KW-1185">Reference proteome</keyword>
<dbReference type="InterPro" id="IPR036236">
    <property type="entry name" value="Znf_C2H2_sf"/>
</dbReference>
<reference evidence="15" key="2">
    <citation type="submission" date="2025-05" db="UniProtKB">
        <authorList>
            <consortium name="EnsemblMetazoa"/>
        </authorList>
    </citation>
    <scope>IDENTIFICATION</scope>
    <source>
        <strain evidence="15">Foshan</strain>
    </source>
</reference>
<evidence type="ECO:0000256" key="9">
    <source>
        <dbReference type="ARBA" id="ARBA00023242"/>
    </source>
</evidence>
<evidence type="ECO:0000256" key="7">
    <source>
        <dbReference type="ARBA" id="ARBA00023125"/>
    </source>
</evidence>
<dbReference type="Gene3D" id="3.30.160.60">
    <property type="entry name" value="Classic Zinc Finger"/>
    <property type="match status" value="2"/>
</dbReference>
<feature type="binding site" evidence="11">
    <location>
        <position position="30"/>
    </location>
    <ligand>
        <name>Zn(2+)</name>
        <dbReference type="ChEBI" id="CHEBI:29105"/>
    </ligand>
</feature>
<feature type="compositionally biased region" description="Basic and acidic residues" evidence="12">
    <location>
        <begin position="367"/>
        <end position="382"/>
    </location>
</feature>
<evidence type="ECO:0000256" key="2">
    <source>
        <dbReference type="ARBA" id="ARBA00022723"/>
    </source>
</evidence>
<sequence>MEEELEEFPLPEMPLPAVPDNDPTQFCRLCFSQKDINWVIRTCGTEVDLPFVNTIGECLGIWLSLEEDFPYAVCLECTKRLEGIIEFREISRRCDEALKAKRREDPNAMVLFYDYPEDKVFINGSSKPGCFRDDPDFEAEAILPEVILSEEKAPDVPPPVENPGQIRMSQAEKKLALKNYMDSYLRWTSEIEAKKDDDEATDAAPETEEHENVPELSILSETYINLDRRTPPPPPPPPIKKTVTLSGYTCSVCRKTFRTKAILQEHRAAVHRKSTEKKIRGDSECLDCGQVFMTVNLMKLHAMRHRRDMLISCKTCGIQFVKEHELQAHLKNNGCRMMAFGKCKYCDRVFSRRGRYIFHLKNLHPDKPLPEPDETVTDRNESETDPSVEQDGRFVVMLDPLPDEVVEACRTNERLVCTLCYEQFSDLPSYNGHHPACFNQHYDGITGSGSSSLSSSPPPPYKLCECDSCTAIFESIDPFVEHLREHEQPLRIKPHDCVQCSGRNPKFLMHPHSPSMILGD</sequence>
<feature type="binding site" evidence="11">
    <location>
        <position position="74"/>
    </location>
    <ligand>
        <name>Zn(2+)</name>
        <dbReference type="ChEBI" id="CHEBI:29105"/>
    </ligand>
</feature>
<evidence type="ECO:0000259" key="13">
    <source>
        <dbReference type="PROSITE" id="PS50157"/>
    </source>
</evidence>
<dbReference type="SMART" id="SM00355">
    <property type="entry name" value="ZnF_C2H2"/>
    <property type="match status" value="6"/>
</dbReference>
<keyword evidence="2 11" id="KW-0479">Metal-binding</keyword>
<dbReference type="PROSITE" id="PS50157">
    <property type="entry name" value="ZINC_FINGER_C2H2_2"/>
    <property type="match status" value="2"/>
</dbReference>
<dbReference type="InterPro" id="IPR012934">
    <property type="entry name" value="Znf_AD"/>
</dbReference>
<evidence type="ECO:0000256" key="6">
    <source>
        <dbReference type="ARBA" id="ARBA00023015"/>
    </source>
</evidence>
<comment type="subcellular location">
    <subcellularLocation>
        <location evidence="1">Nucleus</location>
    </subcellularLocation>
</comment>
<keyword evidence="4 10" id="KW-0863">Zinc-finger</keyword>
<evidence type="ECO:0000256" key="4">
    <source>
        <dbReference type="ARBA" id="ARBA00022771"/>
    </source>
</evidence>
<dbReference type="Gene3D" id="3.40.1800.20">
    <property type="match status" value="1"/>
</dbReference>
<dbReference type="InterPro" id="IPR013087">
    <property type="entry name" value="Znf_C2H2_type"/>
</dbReference>
<dbReference type="PANTHER" id="PTHR16515">
    <property type="entry name" value="PR DOMAIN ZINC FINGER PROTEIN"/>
    <property type="match status" value="1"/>
</dbReference>
<dbReference type="PANTHER" id="PTHR16515:SF49">
    <property type="entry name" value="GASTRULA ZINC FINGER PROTEIN XLCGF49.1-LIKE-RELATED"/>
    <property type="match status" value="1"/>
</dbReference>
<feature type="region of interest" description="Disordered" evidence="12">
    <location>
        <begin position="367"/>
        <end position="388"/>
    </location>
</feature>
<reference evidence="16" key="1">
    <citation type="journal article" date="2015" name="Proc. Natl. Acad. Sci. U.S.A.">
        <title>Genome sequence of the Asian Tiger mosquito, Aedes albopictus, reveals insights into its biology, genetics, and evolution.</title>
        <authorList>
            <person name="Chen X.G."/>
            <person name="Jiang X."/>
            <person name="Gu J."/>
            <person name="Xu M."/>
            <person name="Wu Y."/>
            <person name="Deng Y."/>
            <person name="Zhang C."/>
            <person name="Bonizzoni M."/>
            <person name="Dermauw W."/>
            <person name="Vontas J."/>
            <person name="Armbruster P."/>
            <person name="Huang X."/>
            <person name="Yang Y."/>
            <person name="Zhang H."/>
            <person name="He W."/>
            <person name="Peng H."/>
            <person name="Liu Y."/>
            <person name="Wu K."/>
            <person name="Chen J."/>
            <person name="Lirakis M."/>
            <person name="Topalis P."/>
            <person name="Van Leeuwen T."/>
            <person name="Hall A.B."/>
            <person name="Jiang X."/>
            <person name="Thorpe C."/>
            <person name="Mueller R.L."/>
            <person name="Sun C."/>
            <person name="Waterhouse R.M."/>
            <person name="Yan G."/>
            <person name="Tu Z.J."/>
            <person name="Fang X."/>
            <person name="James A.A."/>
        </authorList>
    </citation>
    <scope>NUCLEOTIDE SEQUENCE [LARGE SCALE GENOMIC DNA]</scope>
    <source>
        <strain evidence="16">Foshan</strain>
    </source>
</reference>
<dbReference type="InterPro" id="IPR050331">
    <property type="entry name" value="Zinc_finger"/>
</dbReference>
<evidence type="ECO:0000313" key="15">
    <source>
        <dbReference type="EnsemblMetazoa" id="AALFPA23_003623.P4093"/>
    </source>
</evidence>
<evidence type="ECO:0000313" key="16">
    <source>
        <dbReference type="Proteomes" id="UP000069940"/>
    </source>
</evidence>
<feature type="region of interest" description="Disordered" evidence="12">
    <location>
        <begin position="195"/>
        <end position="216"/>
    </location>
</feature>
<evidence type="ECO:0000256" key="3">
    <source>
        <dbReference type="ARBA" id="ARBA00022737"/>
    </source>
</evidence>
<keyword evidence="9" id="KW-0539">Nucleus</keyword>
<keyword evidence="3" id="KW-0677">Repeat</keyword>
<keyword evidence="8" id="KW-0804">Transcription</keyword>
<dbReference type="Proteomes" id="UP000069940">
    <property type="component" value="Unassembled WGS sequence"/>
</dbReference>
<protein>
    <recommendedName>
        <fullName evidence="17">C2h2-type zn-finger protein</fullName>
    </recommendedName>
</protein>
<keyword evidence="5 11" id="KW-0862">Zinc</keyword>
<dbReference type="Pfam" id="PF07776">
    <property type="entry name" value="zf-AD"/>
    <property type="match status" value="1"/>
</dbReference>
<dbReference type="Pfam" id="PF13912">
    <property type="entry name" value="zf-C2H2_6"/>
    <property type="match status" value="1"/>
</dbReference>
<keyword evidence="7" id="KW-0238">DNA-binding</keyword>
<dbReference type="RefSeq" id="XP_019537081.3">
    <property type="nucleotide sequence ID" value="XM_019681536.3"/>
</dbReference>
<feature type="compositionally biased region" description="Acidic residues" evidence="12">
    <location>
        <begin position="198"/>
        <end position="209"/>
    </location>
</feature>
<evidence type="ECO:0000256" key="5">
    <source>
        <dbReference type="ARBA" id="ARBA00022833"/>
    </source>
</evidence>
<feature type="domain" description="C2H2-type" evidence="13">
    <location>
        <begin position="248"/>
        <end position="276"/>
    </location>
</feature>
<name>A0ABM1XWW0_AEDAL</name>
<evidence type="ECO:0000256" key="12">
    <source>
        <dbReference type="SAM" id="MobiDB-lite"/>
    </source>
</evidence>
<proteinExistence type="predicted"/>
<feature type="domain" description="ZAD" evidence="14">
    <location>
        <begin position="25"/>
        <end position="101"/>
    </location>
</feature>
<evidence type="ECO:0000259" key="14">
    <source>
        <dbReference type="PROSITE" id="PS51915"/>
    </source>
</evidence>
<evidence type="ECO:0000256" key="11">
    <source>
        <dbReference type="PROSITE-ProRule" id="PRU01263"/>
    </source>
</evidence>
<feature type="domain" description="C2H2-type" evidence="13">
    <location>
        <begin position="341"/>
        <end position="369"/>
    </location>
</feature>
<evidence type="ECO:0008006" key="17">
    <source>
        <dbReference type="Google" id="ProtNLM"/>
    </source>
</evidence>
<dbReference type="SUPFAM" id="SSF57667">
    <property type="entry name" value="beta-beta-alpha zinc fingers"/>
    <property type="match status" value="1"/>
</dbReference>